<reference evidence="1 2" key="1">
    <citation type="submission" date="2019-08" db="EMBL/GenBank/DDBJ databases">
        <title>Whole genome of Aphis craccivora.</title>
        <authorList>
            <person name="Voronova N.V."/>
            <person name="Shulinski R.S."/>
            <person name="Bandarenka Y.V."/>
            <person name="Zhorov D.G."/>
            <person name="Warner D."/>
        </authorList>
    </citation>
    <scope>NUCLEOTIDE SEQUENCE [LARGE SCALE GENOMIC DNA]</scope>
    <source>
        <strain evidence="1">180601</strain>
        <tissue evidence="1">Whole Body</tissue>
    </source>
</reference>
<proteinExistence type="predicted"/>
<protein>
    <submittedName>
        <fullName evidence="1">Uncharacterized protein</fullName>
    </submittedName>
</protein>
<dbReference type="AlphaFoldDB" id="A0A6G0Z4I2"/>
<evidence type="ECO:0000313" key="1">
    <source>
        <dbReference type="EMBL" id="KAF0765166.1"/>
    </source>
</evidence>
<dbReference type="Proteomes" id="UP000478052">
    <property type="component" value="Unassembled WGS sequence"/>
</dbReference>
<gene>
    <name evidence="1" type="ORF">FWK35_00014386</name>
</gene>
<organism evidence="1 2">
    <name type="scientific">Aphis craccivora</name>
    <name type="common">Cowpea aphid</name>
    <dbReference type="NCBI Taxonomy" id="307492"/>
    <lineage>
        <taxon>Eukaryota</taxon>
        <taxon>Metazoa</taxon>
        <taxon>Ecdysozoa</taxon>
        <taxon>Arthropoda</taxon>
        <taxon>Hexapoda</taxon>
        <taxon>Insecta</taxon>
        <taxon>Pterygota</taxon>
        <taxon>Neoptera</taxon>
        <taxon>Paraneoptera</taxon>
        <taxon>Hemiptera</taxon>
        <taxon>Sternorrhyncha</taxon>
        <taxon>Aphidomorpha</taxon>
        <taxon>Aphidoidea</taxon>
        <taxon>Aphididae</taxon>
        <taxon>Aphidini</taxon>
        <taxon>Aphis</taxon>
        <taxon>Aphis</taxon>
    </lineage>
</organism>
<comment type="caution">
    <text evidence="1">The sequence shown here is derived from an EMBL/GenBank/DDBJ whole genome shotgun (WGS) entry which is preliminary data.</text>
</comment>
<name>A0A6G0Z4I2_APHCR</name>
<accession>A0A6G0Z4I2</accession>
<evidence type="ECO:0000313" key="2">
    <source>
        <dbReference type="Proteomes" id="UP000478052"/>
    </source>
</evidence>
<keyword evidence="2" id="KW-1185">Reference proteome</keyword>
<dbReference type="EMBL" id="VUJU01001468">
    <property type="protein sequence ID" value="KAF0765166.1"/>
    <property type="molecule type" value="Genomic_DNA"/>
</dbReference>
<sequence length="250" mass="28931">MKVGRRDIIYLTTNAQRRSVPLVENIKNDIVPNFGLTIVEQEGGRHVTLRFDRDGDMLGEILVYSYTGLGDFRRNTLLLDIECVHQFLCWGNHETKGRLSVESIVCQCFMETFLTGSHRGISATPIPYIQPRPRRSTIPLLKNVTPFVGQWPSENYFFKRKFLIKLGRKIKNQAHRSVVGDWGEIPTCFYQHIRTAGATMDVPLNHNEVRETILSLKEDLIKTLSSEELYQEPLCWKIKKEIERVIISRL</sequence>